<evidence type="ECO:0000313" key="3">
    <source>
        <dbReference type="Proteomes" id="UP000241614"/>
    </source>
</evidence>
<dbReference type="EMBL" id="PZPP01000033">
    <property type="protein sequence ID" value="PTM33133.1"/>
    <property type="molecule type" value="Genomic_DNA"/>
</dbReference>
<keyword evidence="1" id="KW-0175">Coiled coil</keyword>
<dbReference type="AlphaFoldDB" id="A0A2T4XT71"/>
<dbReference type="RefSeq" id="WP_108091253.1">
    <property type="nucleotide sequence ID" value="NZ_PZPP01000033.1"/>
</dbReference>
<accession>A0A2T4XT71</accession>
<sequence>MLGMISQDDGIGLMSITENLDSKIKAQEEKLKQLKAQRQAALAREKAKEKEQARKDDTRRKILIGSCMLKITEEDEQARAKLIMQMDKYLTDERDRKLFDLPIFNY</sequence>
<evidence type="ECO:0000313" key="2">
    <source>
        <dbReference type="EMBL" id="PTM33133.1"/>
    </source>
</evidence>
<name>A0A2T4XT71_ENTCL</name>
<reference evidence="2 3" key="1">
    <citation type="submission" date="2018-04" db="EMBL/GenBank/DDBJ databases">
        <title>Genome sequencing reveals highly heavy metal resistance and biotechnology application of the novel Enterobacter cloacae amazonensis isolated from wastewater river in Manaus - Amazonas.</title>
        <authorList>
            <person name="Astolfi M.C.T."/>
            <person name="Carvalho E.B.D.S."/>
            <person name="Lacerda L.B."/>
            <person name="Pinto M.V."/>
            <person name="Nogueira V.B."/>
            <person name="Barros A.M."/>
            <person name="Astolfi-Filho S."/>
        </authorList>
    </citation>
    <scope>NUCLEOTIDE SEQUENCE [LARGE SCALE GENOMIC DNA]</scope>
    <source>
        <strain evidence="3">amazonensis</strain>
    </source>
</reference>
<evidence type="ECO:0000256" key="1">
    <source>
        <dbReference type="SAM" id="Coils"/>
    </source>
</evidence>
<organism evidence="2 3">
    <name type="scientific">Enterobacter cloacae</name>
    <dbReference type="NCBI Taxonomy" id="550"/>
    <lineage>
        <taxon>Bacteria</taxon>
        <taxon>Pseudomonadati</taxon>
        <taxon>Pseudomonadota</taxon>
        <taxon>Gammaproteobacteria</taxon>
        <taxon>Enterobacterales</taxon>
        <taxon>Enterobacteriaceae</taxon>
        <taxon>Enterobacter</taxon>
        <taxon>Enterobacter cloacae complex</taxon>
    </lineage>
</organism>
<protein>
    <submittedName>
        <fullName evidence="2">Mobilization protein</fullName>
    </submittedName>
</protein>
<proteinExistence type="predicted"/>
<comment type="caution">
    <text evidence="2">The sequence shown here is derived from an EMBL/GenBank/DDBJ whole genome shotgun (WGS) entry which is preliminary data.</text>
</comment>
<feature type="coiled-coil region" evidence="1">
    <location>
        <begin position="17"/>
        <end position="53"/>
    </location>
</feature>
<dbReference type="Proteomes" id="UP000241614">
    <property type="component" value="Unassembled WGS sequence"/>
</dbReference>
<gene>
    <name evidence="2" type="ORF">DA103_24550</name>
</gene>